<feature type="domain" description="CCHC-type" evidence="3">
    <location>
        <begin position="233"/>
        <end position="246"/>
    </location>
</feature>
<name>I3T3I3_MEDTR</name>
<feature type="transmembrane region" description="Helical" evidence="2">
    <location>
        <begin position="103"/>
        <end position="128"/>
    </location>
</feature>
<evidence type="ECO:0000259" key="3">
    <source>
        <dbReference type="PROSITE" id="PS50158"/>
    </source>
</evidence>
<keyword evidence="2" id="KW-1133">Transmembrane helix</keyword>
<sequence>MTIVKISSFINLTSDLKDFALFPKAIASSSPPPMAITAKPKPLMSPVLRVNLFRLGRITMVEAAAAVDLEAVREGTVVAVVILVVILVTSLGIVIVPIGMIGMIVLVVVVVETVTVLVIPVVLLNILLGIACVEAVTTTTVAVDMVVEAHLATVWGGVGHIARDCATPSSGGGGGGACYKCGEVGHIARDCSNEGGRFDGGNGRYDDGNGRFGGGNRRFGSGGGGHDGGKGTCFNCGKAGHFARDCVEASG</sequence>
<keyword evidence="2" id="KW-0472">Membrane</keyword>
<evidence type="ECO:0000256" key="1">
    <source>
        <dbReference type="PROSITE-ProRule" id="PRU00047"/>
    </source>
</evidence>
<accession>I3T3I3</accession>
<dbReference type="PROSITE" id="PS50158">
    <property type="entry name" value="ZF_CCHC"/>
    <property type="match status" value="2"/>
</dbReference>
<feature type="domain" description="CCHC-type" evidence="3">
    <location>
        <begin position="178"/>
        <end position="193"/>
    </location>
</feature>
<keyword evidence="1" id="KW-0863">Zinc-finger</keyword>
<keyword evidence="1" id="KW-0479">Metal-binding</keyword>
<dbReference type="InterPro" id="IPR001878">
    <property type="entry name" value="Znf_CCHC"/>
</dbReference>
<dbReference type="AlphaFoldDB" id="I3T3I3"/>
<dbReference type="Pfam" id="PF00098">
    <property type="entry name" value="zf-CCHC"/>
    <property type="match status" value="2"/>
</dbReference>
<proteinExistence type="evidence at transcript level"/>
<dbReference type="SUPFAM" id="SSF57756">
    <property type="entry name" value="Retrovirus zinc finger-like domains"/>
    <property type="match status" value="2"/>
</dbReference>
<dbReference type="InterPro" id="IPR051714">
    <property type="entry name" value="Znf_CCHC_NABP"/>
</dbReference>
<reference evidence="4" key="1">
    <citation type="submission" date="2012-05" db="EMBL/GenBank/DDBJ databases">
        <authorList>
            <person name="Krishnakumar V."/>
            <person name="Cheung F."/>
            <person name="Xiao Y."/>
            <person name="Chan A."/>
            <person name="Moskal W.A."/>
            <person name="Town C.D."/>
        </authorList>
    </citation>
    <scope>NUCLEOTIDE SEQUENCE</scope>
</reference>
<dbReference type="PANTHER" id="PTHR23002">
    <property type="entry name" value="ZINC FINGER CCHC DOMAIN CONTAINING PROTEIN"/>
    <property type="match status" value="1"/>
</dbReference>
<dbReference type="SMART" id="SM00343">
    <property type="entry name" value="ZnF_C2HC"/>
    <property type="match status" value="3"/>
</dbReference>
<dbReference type="EMBL" id="BT147281">
    <property type="protein sequence ID" value="AFK47075.1"/>
    <property type="molecule type" value="mRNA"/>
</dbReference>
<dbReference type="InterPro" id="IPR036875">
    <property type="entry name" value="Znf_CCHC_sf"/>
</dbReference>
<dbReference type="GO" id="GO:0008270">
    <property type="term" value="F:zinc ion binding"/>
    <property type="evidence" value="ECO:0007669"/>
    <property type="project" value="UniProtKB-KW"/>
</dbReference>
<evidence type="ECO:0000313" key="4">
    <source>
        <dbReference type="EMBL" id="AFK47075.1"/>
    </source>
</evidence>
<dbReference type="GO" id="GO:0003676">
    <property type="term" value="F:nucleic acid binding"/>
    <property type="evidence" value="ECO:0007669"/>
    <property type="project" value="InterPro"/>
</dbReference>
<keyword evidence="1" id="KW-0862">Zinc</keyword>
<dbReference type="Gene3D" id="4.10.60.10">
    <property type="entry name" value="Zinc finger, CCHC-type"/>
    <property type="match status" value="2"/>
</dbReference>
<evidence type="ECO:0000256" key="2">
    <source>
        <dbReference type="SAM" id="Phobius"/>
    </source>
</evidence>
<keyword evidence="2" id="KW-0812">Transmembrane</keyword>
<protein>
    <recommendedName>
        <fullName evidence="3">CCHC-type domain-containing protein</fullName>
    </recommendedName>
</protein>
<organism evidence="4">
    <name type="scientific">Medicago truncatula</name>
    <name type="common">Barrel medic</name>
    <name type="synonym">Medicago tribuloides</name>
    <dbReference type="NCBI Taxonomy" id="3880"/>
    <lineage>
        <taxon>Eukaryota</taxon>
        <taxon>Viridiplantae</taxon>
        <taxon>Streptophyta</taxon>
        <taxon>Embryophyta</taxon>
        <taxon>Tracheophyta</taxon>
        <taxon>Spermatophyta</taxon>
        <taxon>Magnoliopsida</taxon>
        <taxon>eudicotyledons</taxon>
        <taxon>Gunneridae</taxon>
        <taxon>Pentapetalae</taxon>
        <taxon>rosids</taxon>
        <taxon>fabids</taxon>
        <taxon>Fabales</taxon>
        <taxon>Fabaceae</taxon>
        <taxon>Papilionoideae</taxon>
        <taxon>50 kb inversion clade</taxon>
        <taxon>NPAAA clade</taxon>
        <taxon>Hologalegina</taxon>
        <taxon>IRL clade</taxon>
        <taxon>Trifolieae</taxon>
        <taxon>Medicago</taxon>
    </lineage>
</organism>
<feature type="transmembrane region" description="Helical" evidence="2">
    <location>
        <begin position="77"/>
        <end position="96"/>
    </location>
</feature>